<feature type="coiled-coil region" evidence="7">
    <location>
        <begin position="250"/>
        <end position="277"/>
    </location>
</feature>
<proteinExistence type="predicted"/>
<dbReference type="GO" id="GO:0022857">
    <property type="term" value="F:transmembrane transporter activity"/>
    <property type="evidence" value="ECO:0007669"/>
    <property type="project" value="TreeGrafter"/>
</dbReference>
<evidence type="ECO:0000256" key="6">
    <source>
        <dbReference type="ARBA" id="ARBA00023303"/>
    </source>
</evidence>
<keyword evidence="1" id="KW-0813">Transport</keyword>
<sequence length="284" mass="32846">MNLVHIVLTAILLSPIPNICNDHAILQKYQFICGILTLLLGWDLFMTTLNRFPSLHAFNPINTAFLISFTRILVYLGILLFAFAFIFHLLLQNHLPFTSFAQSIMKTVVWMLGDLSYDDLFIDTMKEDNITIKVLSNVVFCIFVATLGGFITNLAMSSPLESLDGIKNVPAYRNASLIIWFLRLEVKFACIRKFRCIKMLGRKDADDKYRPGVRYRLIKNMFSWITIDIKDKSTTVSEEMKKEIEYMNSMDEIKLMLQEQKEANLKLMEEVTIMKDKIRMISNA</sequence>
<feature type="transmembrane region" description="Helical" evidence="8">
    <location>
        <begin position="65"/>
        <end position="89"/>
    </location>
</feature>
<accession>A0AAV2RVG0</accession>
<keyword evidence="2" id="KW-0677">Repeat</keyword>
<dbReference type="Proteomes" id="UP001497623">
    <property type="component" value="Unassembled WGS sequence"/>
</dbReference>
<dbReference type="InterPro" id="IPR052076">
    <property type="entry name" value="TRP_cation_channel"/>
</dbReference>
<dbReference type="PANTHER" id="PTHR47143">
    <property type="entry name" value="TRANSIENT RECEPTOR POTENTIAL CATION CHANNEL PROTEIN PAINLESS"/>
    <property type="match status" value="1"/>
</dbReference>
<evidence type="ECO:0000313" key="10">
    <source>
        <dbReference type="Proteomes" id="UP001497623"/>
    </source>
</evidence>
<evidence type="ECO:0000256" key="3">
    <source>
        <dbReference type="ARBA" id="ARBA00023043"/>
    </source>
</evidence>
<feature type="transmembrane region" description="Helical" evidence="8">
    <location>
        <begin position="134"/>
        <end position="151"/>
    </location>
</feature>
<organism evidence="9 10">
    <name type="scientific">Meganyctiphanes norvegica</name>
    <name type="common">Northern krill</name>
    <name type="synonym">Thysanopoda norvegica</name>
    <dbReference type="NCBI Taxonomy" id="48144"/>
    <lineage>
        <taxon>Eukaryota</taxon>
        <taxon>Metazoa</taxon>
        <taxon>Ecdysozoa</taxon>
        <taxon>Arthropoda</taxon>
        <taxon>Crustacea</taxon>
        <taxon>Multicrustacea</taxon>
        <taxon>Malacostraca</taxon>
        <taxon>Eumalacostraca</taxon>
        <taxon>Eucarida</taxon>
        <taxon>Euphausiacea</taxon>
        <taxon>Euphausiidae</taxon>
        <taxon>Meganyctiphanes</taxon>
    </lineage>
</organism>
<dbReference type="GO" id="GO:1902495">
    <property type="term" value="C:transmembrane transporter complex"/>
    <property type="evidence" value="ECO:0007669"/>
    <property type="project" value="TreeGrafter"/>
</dbReference>
<dbReference type="EMBL" id="CAXKWB010030359">
    <property type="protein sequence ID" value="CAL4137388.1"/>
    <property type="molecule type" value="Genomic_DNA"/>
</dbReference>
<keyword evidence="5" id="KW-0325">Glycoprotein</keyword>
<comment type="caution">
    <text evidence="9">The sequence shown here is derived from an EMBL/GenBank/DDBJ whole genome shotgun (WGS) entry which is preliminary data.</text>
</comment>
<dbReference type="AlphaFoldDB" id="A0AAV2RVG0"/>
<evidence type="ECO:0000313" key="9">
    <source>
        <dbReference type="EMBL" id="CAL4137388.1"/>
    </source>
</evidence>
<evidence type="ECO:0000256" key="5">
    <source>
        <dbReference type="ARBA" id="ARBA00023180"/>
    </source>
</evidence>
<dbReference type="PANTHER" id="PTHR47143:SF1">
    <property type="entry name" value="ION_TRANS DOMAIN-CONTAINING PROTEIN"/>
    <property type="match status" value="1"/>
</dbReference>
<keyword evidence="8" id="KW-0812">Transmembrane</keyword>
<keyword evidence="6" id="KW-0407">Ion channel</keyword>
<evidence type="ECO:0000256" key="1">
    <source>
        <dbReference type="ARBA" id="ARBA00022448"/>
    </source>
</evidence>
<keyword evidence="3" id="KW-0040">ANK repeat</keyword>
<gene>
    <name evidence="9" type="ORF">MNOR_LOCUS28075</name>
</gene>
<evidence type="ECO:0000256" key="2">
    <source>
        <dbReference type="ARBA" id="ARBA00022737"/>
    </source>
</evidence>
<name>A0AAV2RVG0_MEGNR</name>
<feature type="transmembrane region" description="Helical" evidence="8">
    <location>
        <begin position="28"/>
        <end position="45"/>
    </location>
</feature>
<evidence type="ECO:0000256" key="7">
    <source>
        <dbReference type="SAM" id="Coils"/>
    </source>
</evidence>
<keyword evidence="10" id="KW-1185">Reference proteome</keyword>
<reference evidence="9 10" key="1">
    <citation type="submission" date="2024-05" db="EMBL/GenBank/DDBJ databases">
        <authorList>
            <person name="Wallberg A."/>
        </authorList>
    </citation>
    <scope>NUCLEOTIDE SEQUENCE [LARGE SCALE GENOMIC DNA]</scope>
</reference>
<protein>
    <recommendedName>
        <fullName evidence="11">Transient receptor potential cation channel subfamily A member 1</fullName>
    </recommendedName>
</protein>
<evidence type="ECO:0008006" key="11">
    <source>
        <dbReference type="Google" id="ProtNLM"/>
    </source>
</evidence>
<keyword evidence="7" id="KW-0175">Coiled coil</keyword>
<dbReference type="GO" id="GO:0034220">
    <property type="term" value="P:monoatomic ion transmembrane transport"/>
    <property type="evidence" value="ECO:0007669"/>
    <property type="project" value="UniProtKB-KW"/>
</dbReference>
<evidence type="ECO:0000256" key="4">
    <source>
        <dbReference type="ARBA" id="ARBA00023065"/>
    </source>
</evidence>
<evidence type="ECO:0000256" key="8">
    <source>
        <dbReference type="SAM" id="Phobius"/>
    </source>
</evidence>
<keyword evidence="4" id="KW-0406">Ion transport</keyword>
<keyword evidence="8" id="KW-1133">Transmembrane helix</keyword>
<keyword evidence="8" id="KW-0472">Membrane</keyword>